<dbReference type="Gene3D" id="3.90.79.10">
    <property type="entry name" value="Nucleoside Triphosphate Pyrophosphohydrolase"/>
    <property type="match status" value="1"/>
</dbReference>
<dbReference type="PANTHER" id="PTHR43046:SF14">
    <property type="entry name" value="MUTT_NUDIX FAMILY PROTEIN"/>
    <property type="match status" value="1"/>
</dbReference>
<comment type="cofactor">
    <cofactor evidence="1">
        <name>Mg(2+)</name>
        <dbReference type="ChEBI" id="CHEBI:18420"/>
    </cofactor>
</comment>
<evidence type="ECO:0000256" key="2">
    <source>
        <dbReference type="ARBA" id="ARBA00022801"/>
    </source>
</evidence>
<dbReference type="RefSeq" id="WP_373459670.1">
    <property type="nucleotide sequence ID" value="NZ_JAUSSU010000006.1"/>
</dbReference>
<sequence>MESIRLRACALIIQDGAILLIEFNNDDDHGVHYNLPAGGLEPGETFVEAVMREAKEEACIDVEVGSVAFVYEYQPTKNNFIYGNTHSVGITFECKLKAGSIPQLPQNPDSNQTAVKWIPISELYSIQLYPEINQDILDYYNGSKYRNYVEEHEIQQSKLLS</sequence>
<organism evidence="4 5">
    <name type="scientific">Paenibacillus harenae</name>
    <dbReference type="NCBI Taxonomy" id="306543"/>
    <lineage>
        <taxon>Bacteria</taxon>
        <taxon>Bacillati</taxon>
        <taxon>Bacillota</taxon>
        <taxon>Bacilli</taxon>
        <taxon>Bacillales</taxon>
        <taxon>Paenibacillaceae</taxon>
        <taxon>Paenibacillus</taxon>
    </lineage>
</organism>
<reference evidence="4 5" key="1">
    <citation type="submission" date="2023-07" db="EMBL/GenBank/DDBJ databases">
        <title>Sorghum-associated microbial communities from plants grown in Nebraska, USA.</title>
        <authorList>
            <person name="Schachtman D."/>
        </authorList>
    </citation>
    <scope>NUCLEOTIDE SEQUENCE [LARGE SCALE GENOMIC DNA]</scope>
    <source>
        <strain evidence="4 5">CC482</strain>
    </source>
</reference>
<protein>
    <submittedName>
        <fullName evidence="4">8-oxo-dGTP pyrophosphatase MutT (NUDIX family)</fullName>
    </submittedName>
</protein>
<dbReference type="PROSITE" id="PS51462">
    <property type="entry name" value="NUDIX"/>
    <property type="match status" value="1"/>
</dbReference>
<feature type="domain" description="Nudix hydrolase" evidence="3">
    <location>
        <begin position="3"/>
        <end position="141"/>
    </location>
</feature>
<evidence type="ECO:0000259" key="3">
    <source>
        <dbReference type="PROSITE" id="PS51462"/>
    </source>
</evidence>
<accession>A0ABT9U340</accession>
<name>A0ABT9U340_PAEHA</name>
<proteinExistence type="predicted"/>
<evidence type="ECO:0000313" key="5">
    <source>
        <dbReference type="Proteomes" id="UP001229346"/>
    </source>
</evidence>
<dbReference type="Proteomes" id="UP001229346">
    <property type="component" value="Unassembled WGS sequence"/>
</dbReference>
<evidence type="ECO:0000256" key="1">
    <source>
        <dbReference type="ARBA" id="ARBA00001946"/>
    </source>
</evidence>
<dbReference type="EMBL" id="JAUSSU010000006">
    <property type="protein sequence ID" value="MDQ0114043.1"/>
    <property type="molecule type" value="Genomic_DNA"/>
</dbReference>
<dbReference type="Pfam" id="PF00293">
    <property type="entry name" value="NUDIX"/>
    <property type="match status" value="1"/>
</dbReference>
<keyword evidence="2" id="KW-0378">Hydrolase</keyword>
<dbReference type="SUPFAM" id="SSF55811">
    <property type="entry name" value="Nudix"/>
    <property type="match status" value="1"/>
</dbReference>
<dbReference type="CDD" id="cd18880">
    <property type="entry name" value="NUDIX_ADPRase"/>
    <property type="match status" value="1"/>
</dbReference>
<comment type="caution">
    <text evidence="4">The sequence shown here is derived from an EMBL/GenBank/DDBJ whole genome shotgun (WGS) entry which is preliminary data.</text>
</comment>
<dbReference type="InterPro" id="IPR015797">
    <property type="entry name" value="NUDIX_hydrolase-like_dom_sf"/>
</dbReference>
<dbReference type="PANTHER" id="PTHR43046">
    <property type="entry name" value="GDP-MANNOSE MANNOSYL HYDROLASE"/>
    <property type="match status" value="1"/>
</dbReference>
<evidence type="ECO:0000313" key="4">
    <source>
        <dbReference type="EMBL" id="MDQ0114043.1"/>
    </source>
</evidence>
<dbReference type="InterPro" id="IPR000086">
    <property type="entry name" value="NUDIX_hydrolase_dom"/>
</dbReference>
<keyword evidence="5" id="KW-1185">Reference proteome</keyword>
<gene>
    <name evidence="4" type="ORF">J2T15_003486</name>
</gene>